<feature type="region of interest" description="Disordered" evidence="1">
    <location>
        <begin position="521"/>
        <end position="551"/>
    </location>
</feature>
<dbReference type="OrthoDB" id="2527864at2759"/>
<dbReference type="AlphaFoldDB" id="A0A0C3B3L9"/>
<dbReference type="InParanoid" id="A0A0C3B3L9"/>
<feature type="compositionally biased region" description="Basic and acidic residues" evidence="1">
    <location>
        <begin position="597"/>
        <end position="613"/>
    </location>
</feature>
<evidence type="ECO:0000313" key="3">
    <source>
        <dbReference type="Proteomes" id="UP000054166"/>
    </source>
</evidence>
<gene>
    <name evidence="2" type="ORF">PILCRDRAFT_822061</name>
</gene>
<accession>A0A0C3B3L9</accession>
<dbReference type="EMBL" id="KN833002">
    <property type="protein sequence ID" value="KIM80788.1"/>
    <property type="molecule type" value="Genomic_DNA"/>
</dbReference>
<dbReference type="STRING" id="765440.A0A0C3B3L9"/>
<dbReference type="InterPro" id="IPR036915">
    <property type="entry name" value="Cyclin-like_sf"/>
</dbReference>
<keyword evidence="3" id="KW-1185">Reference proteome</keyword>
<reference evidence="3" key="2">
    <citation type="submission" date="2015-01" db="EMBL/GenBank/DDBJ databases">
        <title>Evolutionary Origins and Diversification of the Mycorrhizal Mutualists.</title>
        <authorList>
            <consortium name="DOE Joint Genome Institute"/>
            <consortium name="Mycorrhizal Genomics Consortium"/>
            <person name="Kohler A."/>
            <person name="Kuo A."/>
            <person name="Nagy L.G."/>
            <person name="Floudas D."/>
            <person name="Copeland A."/>
            <person name="Barry K.W."/>
            <person name="Cichocki N."/>
            <person name="Veneault-Fourrey C."/>
            <person name="LaButti K."/>
            <person name="Lindquist E.A."/>
            <person name="Lipzen A."/>
            <person name="Lundell T."/>
            <person name="Morin E."/>
            <person name="Murat C."/>
            <person name="Riley R."/>
            <person name="Ohm R."/>
            <person name="Sun H."/>
            <person name="Tunlid A."/>
            <person name="Henrissat B."/>
            <person name="Grigoriev I.V."/>
            <person name="Hibbett D.S."/>
            <person name="Martin F."/>
        </authorList>
    </citation>
    <scope>NUCLEOTIDE SEQUENCE [LARGE SCALE GENOMIC DNA]</scope>
    <source>
        <strain evidence="3">F 1598</strain>
    </source>
</reference>
<sequence length="613" mass="67228">MTCCGECGGSTSWDDDVCSTICTSCGTLQDPSQSLLASHLDQHDNSARQYEKPLWTPSTTLKSIRGAGWNLGGQGKEARDSKNTYAMHDFIRSISTRLSNPGLSPRAATIFTQAMAAGHYRWGRRAKLTAGASIAIALRESHKPDSLRDIVYLIDESFSSVSRAFTGVIALLQLHVPLSDLAFHLPALQVHLHSLINPTPPPSPLPPALLKQISQLSLPSVMHTANSLCTLVNRLTSSLNRLTTPPTSCAILILSLEAEARTSLLHCGELSQLLAARFGLAKGIVMTRYKMVYDLIEEWIREVPWLDQFDTKGKEKGRSKVAKRIVVARGIKDVVQFQEEIWRKKIEMQGKLHLELEEGDDDDKSDDDTLSTTTASSSSKRMQAPGSSSGHTRKKQKMGHRDLEDASQFLLNPLNSPLPAITDPSRPPSLPDSRSPATLTTSPDSCSTTAPLLPLTSYLLTASASTLSLSHIPSRLQLLAAQRVGGAEDVGDDELFAEGELDGFLRSEDEVEQLRQVLGWEEGTHVEEESDSGEKTSKGPKHAMKKSGTTRVDMDALAKLLQGDLDEDKNDMQPPDFDITTTAGLEEIEDWRPLSPDGRDPFYDGMDRYDEEC</sequence>
<organism evidence="2 3">
    <name type="scientific">Piloderma croceum (strain F 1598)</name>
    <dbReference type="NCBI Taxonomy" id="765440"/>
    <lineage>
        <taxon>Eukaryota</taxon>
        <taxon>Fungi</taxon>
        <taxon>Dikarya</taxon>
        <taxon>Basidiomycota</taxon>
        <taxon>Agaricomycotina</taxon>
        <taxon>Agaricomycetes</taxon>
        <taxon>Agaricomycetidae</taxon>
        <taxon>Atheliales</taxon>
        <taxon>Atheliaceae</taxon>
        <taxon>Piloderma</taxon>
    </lineage>
</organism>
<feature type="compositionally biased region" description="Low complexity" evidence="1">
    <location>
        <begin position="370"/>
        <end position="379"/>
    </location>
</feature>
<dbReference type="CDD" id="cd00043">
    <property type="entry name" value="CYCLIN_SF"/>
    <property type="match status" value="1"/>
</dbReference>
<dbReference type="Gene3D" id="1.10.472.170">
    <property type="match status" value="1"/>
</dbReference>
<evidence type="ECO:0000256" key="1">
    <source>
        <dbReference type="SAM" id="MobiDB-lite"/>
    </source>
</evidence>
<feature type="compositionally biased region" description="Basic and acidic residues" evidence="1">
    <location>
        <begin position="522"/>
        <end position="537"/>
    </location>
</feature>
<dbReference type="SUPFAM" id="SSF47954">
    <property type="entry name" value="Cyclin-like"/>
    <property type="match status" value="1"/>
</dbReference>
<evidence type="ECO:0000313" key="2">
    <source>
        <dbReference type="EMBL" id="KIM80788.1"/>
    </source>
</evidence>
<proteinExistence type="predicted"/>
<protein>
    <submittedName>
        <fullName evidence="2">Uncharacterized protein</fullName>
    </submittedName>
</protein>
<dbReference type="Proteomes" id="UP000054166">
    <property type="component" value="Unassembled WGS sequence"/>
</dbReference>
<name>A0A0C3B3L9_PILCF</name>
<reference evidence="2 3" key="1">
    <citation type="submission" date="2014-04" db="EMBL/GenBank/DDBJ databases">
        <authorList>
            <consortium name="DOE Joint Genome Institute"/>
            <person name="Kuo A."/>
            <person name="Tarkka M."/>
            <person name="Buscot F."/>
            <person name="Kohler A."/>
            <person name="Nagy L.G."/>
            <person name="Floudas D."/>
            <person name="Copeland A."/>
            <person name="Barry K.W."/>
            <person name="Cichocki N."/>
            <person name="Veneault-Fourrey C."/>
            <person name="LaButti K."/>
            <person name="Lindquist E.A."/>
            <person name="Lipzen A."/>
            <person name="Lundell T."/>
            <person name="Morin E."/>
            <person name="Murat C."/>
            <person name="Sun H."/>
            <person name="Tunlid A."/>
            <person name="Henrissat B."/>
            <person name="Grigoriev I.V."/>
            <person name="Hibbett D.S."/>
            <person name="Martin F."/>
            <person name="Nordberg H.P."/>
            <person name="Cantor M.N."/>
            <person name="Hua S.X."/>
        </authorList>
    </citation>
    <scope>NUCLEOTIDE SEQUENCE [LARGE SCALE GENOMIC DNA]</scope>
    <source>
        <strain evidence="2 3">F 1598</strain>
    </source>
</reference>
<feature type="region of interest" description="Disordered" evidence="1">
    <location>
        <begin position="590"/>
        <end position="613"/>
    </location>
</feature>
<feature type="region of interest" description="Disordered" evidence="1">
    <location>
        <begin position="356"/>
        <end position="401"/>
    </location>
</feature>
<feature type="region of interest" description="Disordered" evidence="1">
    <location>
        <begin position="413"/>
        <end position="450"/>
    </location>
</feature>
<feature type="compositionally biased region" description="Acidic residues" evidence="1">
    <location>
        <begin position="357"/>
        <end position="369"/>
    </location>
</feature>
<dbReference type="HOGENOM" id="CLU_030895_0_0_1"/>